<reference evidence="1" key="1">
    <citation type="journal article" date="2005" name="Environ. Microbiol.">
        <title>Potential photosynthesis gene recombination between Prochlorococcus and Synechococcus via viral intermediates.</title>
        <authorList>
            <person name="Zeidner G."/>
            <person name="Bielawski J.P."/>
            <person name="Shmoish M."/>
            <person name="Scanlan D.J."/>
            <person name="Sabehi G."/>
            <person name="Beja O."/>
        </authorList>
    </citation>
    <scope>NUCLEOTIDE SEQUENCE</scope>
    <source>
        <strain evidence="1">3</strain>
    </source>
</reference>
<dbReference type="AlphaFoldDB" id="Q5Y1A2"/>
<accession>Q5Y1A2</accession>
<name>Q5Y1A2_9ZZZZ</name>
<dbReference type="EMBL" id="AY713441">
    <property type="protein sequence ID" value="AAU84571.1"/>
    <property type="molecule type" value="Genomic_DNA"/>
</dbReference>
<evidence type="ECO:0000313" key="1">
    <source>
        <dbReference type="EMBL" id="AAU84571.1"/>
    </source>
</evidence>
<organism evidence="1">
    <name type="scientific">uncultured organism BAC21E04</name>
    <dbReference type="NCBI Taxonomy" id="382346"/>
    <lineage>
        <taxon>unclassified sequences</taxon>
        <taxon>environmental samples</taxon>
    </lineage>
</organism>
<proteinExistence type="predicted"/>
<protein>
    <submittedName>
        <fullName evidence="1">Uncharacterized protein</fullName>
    </submittedName>
</protein>
<sequence>MHISTEQLTELTEIIEDTTEYFCDKEQVSGQLAWTCIECLATAKLAELNGEITASV</sequence>